<dbReference type="GO" id="GO:0005634">
    <property type="term" value="C:nucleus"/>
    <property type="evidence" value="ECO:0007669"/>
    <property type="project" value="TreeGrafter"/>
</dbReference>
<name>A0AAE0MJJ0_9PEZI</name>
<sequence length="575" mass="64492">MEDDDGDFLRRLQELTGHTELWQNFDPARWREIDSEEETALASQPSAELETTAGPGATIQNGQDQDYDWASEGSADIILSMRHVRMEERARARARGLKVNWKETGLQKGDPSTSDEIFAPWRLVKHYPEMYVGKRNGERAAPLFTDEALHKDRIWDLYYVHQPAEFNKEPVIFVPTYQFENLLGVVNAKLDTELTIPPGVNAGKYKMRFGLENTPHLHFLGRSTSYETFESLRKAIPEPHADDNLKNATTRGREMFLDSLAKVFSPVTKGNQSEKKRRQRIDNHRAWGRSIKRAQRYLGLRQNAADRGETAPVEPRRLDLGQPMVIEPEGSVLFVAIDIEAYEFNQDIITEIGIAVLDTSQLAKVAPGDGGKGWFPVVAARHIRVEENSWAKNSVHVPGCAHRFDFGESEFIPMAKIPSVLERIIEGAAHANDAGKKRPVVLVFHDQGQDIKYLNTLGYDIMKAENVLEIVDTREMHQYIVRADNPTSLCSILVLLGIPYRYLHNAGNDAVYTMQAMIGLAIKRRLSGLAKAAEDESNGHVPYAEFVAREGWTSNGEGSDGGLPGPGHGHGKISY</sequence>
<reference evidence="3" key="1">
    <citation type="journal article" date="2023" name="Mol. Phylogenet. Evol.">
        <title>Genome-scale phylogeny and comparative genomics of the fungal order Sordariales.</title>
        <authorList>
            <person name="Hensen N."/>
            <person name="Bonometti L."/>
            <person name="Westerberg I."/>
            <person name="Brannstrom I.O."/>
            <person name="Guillou S."/>
            <person name="Cros-Aarteil S."/>
            <person name="Calhoun S."/>
            <person name="Haridas S."/>
            <person name="Kuo A."/>
            <person name="Mondo S."/>
            <person name="Pangilinan J."/>
            <person name="Riley R."/>
            <person name="LaButti K."/>
            <person name="Andreopoulos B."/>
            <person name="Lipzen A."/>
            <person name="Chen C."/>
            <person name="Yan M."/>
            <person name="Daum C."/>
            <person name="Ng V."/>
            <person name="Clum A."/>
            <person name="Steindorff A."/>
            <person name="Ohm R.A."/>
            <person name="Martin F."/>
            <person name="Silar P."/>
            <person name="Natvig D.O."/>
            <person name="Lalanne C."/>
            <person name="Gautier V."/>
            <person name="Ament-Velasquez S.L."/>
            <person name="Kruys A."/>
            <person name="Hutchinson M.I."/>
            <person name="Powell A.J."/>
            <person name="Barry K."/>
            <person name="Miller A.N."/>
            <person name="Grigoriev I.V."/>
            <person name="Debuchy R."/>
            <person name="Gladieux P."/>
            <person name="Hiltunen Thoren M."/>
            <person name="Johannesson H."/>
        </authorList>
    </citation>
    <scope>NUCLEOTIDE SEQUENCE</scope>
    <source>
        <strain evidence="3">SMH4131-1</strain>
    </source>
</reference>
<evidence type="ECO:0000313" key="4">
    <source>
        <dbReference type="Proteomes" id="UP001286456"/>
    </source>
</evidence>
<evidence type="ECO:0000259" key="2">
    <source>
        <dbReference type="Pfam" id="PF21762"/>
    </source>
</evidence>
<dbReference type="Pfam" id="PF21762">
    <property type="entry name" value="DEDDh_C"/>
    <property type="match status" value="1"/>
</dbReference>
<dbReference type="InterPro" id="IPR012337">
    <property type="entry name" value="RNaseH-like_sf"/>
</dbReference>
<dbReference type="SUPFAM" id="SSF53098">
    <property type="entry name" value="Ribonuclease H-like"/>
    <property type="match status" value="1"/>
</dbReference>
<dbReference type="GO" id="GO:0003676">
    <property type="term" value="F:nucleic acid binding"/>
    <property type="evidence" value="ECO:0007669"/>
    <property type="project" value="InterPro"/>
</dbReference>
<evidence type="ECO:0000313" key="3">
    <source>
        <dbReference type="EMBL" id="KAK3333439.1"/>
    </source>
</evidence>
<dbReference type="PANTHER" id="PTHR28083">
    <property type="entry name" value="GOOD FOR FULL DBP5 ACTIVITY PROTEIN 2"/>
    <property type="match status" value="1"/>
</dbReference>
<comment type="caution">
    <text evidence="3">The sequence shown here is derived from an EMBL/GenBank/DDBJ whole genome shotgun (WGS) entry which is preliminary data.</text>
</comment>
<dbReference type="Proteomes" id="UP001286456">
    <property type="component" value="Unassembled WGS sequence"/>
</dbReference>
<dbReference type="InterPro" id="IPR036397">
    <property type="entry name" value="RNaseH_sf"/>
</dbReference>
<dbReference type="EMBL" id="JAUEPO010000002">
    <property type="protein sequence ID" value="KAK3333439.1"/>
    <property type="molecule type" value="Genomic_DNA"/>
</dbReference>
<accession>A0AAE0MJJ0</accession>
<protein>
    <recommendedName>
        <fullName evidence="2">Gfd2/YDR514C-like C-terminal domain-containing protein</fullName>
    </recommendedName>
</protein>
<organism evidence="3 4">
    <name type="scientific">Cercophora scortea</name>
    <dbReference type="NCBI Taxonomy" id="314031"/>
    <lineage>
        <taxon>Eukaryota</taxon>
        <taxon>Fungi</taxon>
        <taxon>Dikarya</taxon>
        <taxon>Ascomycota</taxon>
        <taxon>Pezizomycotina</taxon>
        <taxon>Sordariomycetes</taxon>
        <taxon>Sordariomycetidae</taxon>
        <taxon>Sordariales</taxon>
        <taxon>Lasiosphaeriaceae</taxon>
        <taxon>Cercophora</taxon>
    </lineage>
</organism>
<feature type="compositionally biased region" description="Gly residues" evidence="1">
    <location>
        <begin position="558"/>
        <end position="568"/>
    </location>
</feature>
<keyword evidence="4" id="KW-1185">Reference proteome</keyword>
<gene>
    <name evidence="3" type="ORF">B0T19DRAFT_126065</name>
</gene>
<proteinExistence type="predicted"/>
<feature type="domain" description="Gfd2/YDR514C-like C-terminal" evidence="2">
    <location>
        <begin position="334"/>
        <end position="519"/>
    </location>
</feature>
<dbReference type="Gene3D" id="3.30.420.10">
    <property type="entry name" value="Ribonuclease H-like superfamily/Ribonuclease H"/>
    <property type="match status" value="1"/>
</dbReference>
<feature type="region of interest" description="Disordered" evidence="1">
    <location>
        <begin position="555"/>
        <end position="575"/>
    </location>
</feature>
<dbReference type="PANTHER" id="PTHR28083:SF1">
    <property type="entry name" value="GOOD FOR FULL DBP5 ACTIVITY PROTEIN 2"/>
    <property type="match status" value="1"/>
</dbReference>
<reference evidence="3" key="2">
    <citation type="submission" date="2023-06" db="EMBL/GenBank/DDBJ databases">
        <authorList>
            <consortium name="Lawrence Berkeley National Laboratory"/>
            <person name="Haridas S."/>
            <person name="Hensen N."/>
            <person name="Bonometti L."/>
            <person name="Westerberg I."/>
            <person name="Brannstrom I.O."/>
            <person name="Guillou S."/>
            <person name="Cros-Aarteil S."/>
            <person name="Calhoun S."/>
            <person name="Kuo A."/>
            <person name="Mondo S."/>
            <person name="Pangilinan J."/>
            <person name="Riley R."/>
            <person name="Labutti K."/>
            <person name="Andreopoulos B."/>
            <person name="Lipzen A."/>
            <person name="Chen C."/>
            <person name="Yanf M."/>
            <person name="Daum C."/>
            <person name="Ng V."/>
            <person name="Clum A."/>
            <person name="Steindorff A."/>
            <person name="Ohm R."/>
            <person name="Martin F."/>
            <person name="Silar P."/>
            <person name="Natvig D."/>
            <person name="Lalanne C."/>
            <person name="Gautier V."/>
            <person name="Ament-Velasquez S.L."/>
            <person name="Kruys A."/>
            <person name="Hutchinson M.I."/>
            <person name="Powell A.J."/>
            <person name="Barry K."/>
            <person name="Miller A.N."/>
            <person name="Grigoriev I.V."/>
            <person name="Debuchy R."/>
            <person name="Gladieux P."/>
            <person name="Thoren M.H."/>
            <person name="Johannesson H."/>
        </authorList>
    </citation>
    <scope>NUCLEOTIDE SEQUENCE</scope>
    <source>
        <strain evidence="3">SMH4131-1</strain>
    </source>
</reference>
<dbReference type="InterPro" id="IPR040151">
    <property type="entry name" value="Gfd2/YDR514C-like"/>
</dbReference>
<dbReference type="InterPro" id="IPR048519">
    <property type="entry name" value="Gfd2/YDR514C-like_C"/>
</dbReference>
<evidence type="ECO:0000256" key="1">
    <source>
        <dbReference type="SAM" id="MobiDB-lite"/>
    </source>
</evidence>
<feature type="region of interest" description="Disordered" evidence="1">
    <location>
        <begin position="37"/>
        <end position="67"/>
    </location>
</feature>
<dbReference type="AlphaFoldDB" id="A0AAE0MJJ0"/>